<sequence>MLEELFIKSRDFININNQKYKRYFIKREKLEHRLSIIIGSRGIGKTTTVAQFISGRYKGNEALYVNLDDIQVSSKYTITQIAEEFVLNGGKLLCFDEIHKYGNWSAELKNIYDRFDKLKIVATGSSALEINKGSHDLSRRAIVYNMVGMSFREFLELHYGYEFDAVSLEDILNNHIDISTKIKNIIEQNKQKIIPLFKDYLKHGYYPYFLSMPNELMFFQTLQQNINVSIESDLLNIYPKLNGNSIKKIKMLLSVIIKSVPFEPKISELKRTADIKDDRTLKDYLSKLDDAGLIKLLMQNSLKFKAFDKPEKIFLANPNLMYTKEPNIGNLRETFFVNQLDNYYKNKQSLNDEGIYTSKQGDFYCEEKYTFEVGGKNKGFNQIKDVLNSYVVSDDLEVGMGNKIALWMFGFLY</sequence>
<dbReference type="Gene3D" id="3.40.50.300">
    <property type="entry name" value="P-loop containing nucleotide triphosphate hydrolases"/>
    <property type="match status" value="1"/>
</dbReference>
<organism evidence="2">
    <name type="scientific">uncultured Campylobacterales bacterium</name>
    <dbReference type="NCBI Taxonomy" id="352960"/>
    <lineage>
        <taxon>Bacteria</taxon>
        <taxon>Pseudomonadati</taxon>
        <taxon>Campylobacterota</taxon>
        <taxon>Epsilonproteobacteria</taxon>
        <taxon>Campylobacterales</taxon>
        <taxon>environmental samples</taxon>
    </lineage>
</organism>
<evidence type="ECO:0000313" key="2">
    <source>
        <dbReference type="EMBL" id="CAA6799977.1"/>
    </source>
</evidence>
<gene>
    <name evidence="2" type="ORF">HELGO_WM28114</name>
</gene>
<protein>
    <submittedName>
        <fullName evidence="2">ATPase component BioM of energizing module of biotin ECF transporter</fullName>
    </submittedName>
</protein>
<evidence type="ECO:0000259" key="1">
    <source>
        <dbReference type="Pfam" id="PF13173"/>
    </source>
</evidence>
<dbReference type="EMBL" id="CACVAW010000001">
    <property type="protein sequence ID" value="CAA6799977.1"/>
    <property type="molecule type" value="Genomic_DNA"/>
</dbReference>
<proteinExistence type="predicted"/>
<dbReference type="AlphaFoldDB" id="A0A6S6RTU8"/>
<dbReference type="PANTHER" id="PTHR42990:SF1">
    <property type="entry name" value="AAA+ ATPASE DOMAIN-CONTAINING PROTEIN"/>
    <property type="match status" value="1"/>
</dbReference>
<feature type="domain" description="AAA" evidence="1">
    <location>
        <begin position="32"/>
        <end position="155"/>
    </location>
</feature>
<name>A0A6S6RTU8_9BACT</name>
<dbReference type="InterPro" id="IPR041682">
    <property type="entry name" value="AAA_14"/>
</dbReference>
<reference evidence="2" key="1">
    <citation type="submission" date="2020-01" db="EMBL/GenBank/DDBJ databases">
        <authorList>
            <person name="Meier V. D."/>
            <person name="Meier V D."/>
        </authorList>
    </citation>
    <scope>NUCLEOTIDE SEQUENCE</scope>
    <source>
        <strain evidence="2">HLG_WM_MAG_12</strain>
    </source>
</reference>
<dbReference type="Pfam" id="PF13173">
    <property type="entry name" value="AAA_14"/>
    <property type="match status" value="1"/>
</dbReference>
<accession>A0A6S6RTU8</accession>
<dbReference type="SUPFAM" id="SSF52540">
    <property type="entry name" value="P-loop containing nucleoside triphosphate hydrolases"/>
    <property type="match status" value="1"/>
</dbReference>
<dbReference type="InterPro" id="IPR027417">
    <property type="entry name" value="P-loop_NTPase"/>
</dbReference>
<dbReference type="PANTHER" id="PTHR42990">
    <property type="entry name" value="ATPASE"/>
    <property type="match status" value="1"/>
</dbReference>